<dbReference type="AlphaFoldDB" id="A0AAW9NX46"/>
<dbReference type="Proteomes" id="UP001344888">
    <property type="component" value="Unassembled WGS sequence"/>
</dbReference>
<evidence type="ECO:0008006" key="4">
    <source>
        <dbReference type="Google" id="ProtNLM"/>
    </source>
</evidence>
<proteinExistence type="predicted"/>
<feature type="transmembrane region" description="Helical" evidence="1">
    <location>
        <begin position="176"/>
        <end position="193"/>
    </location>
</feature>
<reference evidence="2 3" key="1">
    <citation type="submission" date="2023-03" db="EMBL/GenBank/DDBJ databases">
        <title>Bacillus Genome Sequencing.</title>
        <authorList>
            <person name="Dunlap C."/>
        </authorList>
    </citation>
    <scope>NUCLEOTIDE SEQUENCE [LARGE SCALE GENOMIC DNA]</scope>
    <source>
        <strain evidence="2 3">B-59205</strain>
    </source>
</reference>
<dbReference type="RefSeq" id="WP_326125162.1">
    <property type="nucleotide sequence ID" value="NZ_JARSFG010000037.1"/>
</dbReference>
<feature type="transmembrane region" description="Helical" evidence="1">
    <location>
        <begin position="237"/>
        <end position="257"/>
    </location>
</feature>
<comment type="caution">
    <text evidence="2">The sequence shown here is derived from an EMBL/GenBank/DDBJ whole genome shotgun (WGS) entry which is preliminary data.</text>
</comment>
<feature type="transmembrane region" description="Helical" evidence="1">
    <location>
        <begin position="214"/>
        <end position="231"/>
    </location>
</feature>
<organism evidence="2 3">
    <name type="scientific">Metasolibacillus meyeri</name>
    <dbReference type="NCBI Taxonomy" id="1071052"/>
    <lineage>
        <taxon>Bacteria</taxon>
        <taxon>Bacillati</taxon>
        <taxon>Bacillota</taxon>
        <taxon>Bacilli</taxon>
        <taxon>Bacillales</taxon>
        <taxon>Caryophanaceae</taxon>
        <taxon>Metasolibacillus</taxon>
    </lineage>
</organism>
<feature type="transmembrane region" description="Helical" evidence="1">
    <location>
        <begin position="34"/>
        <end position="54"/>
    </location>
</feature>
<name>A0AAW9NX46_9BACL</name>
<keyword evidence="1" id="KW-1133">Transmembrane helix</keyword>
<evidence type="ECO:0000313" key="2">
    <source>
        <dbReference type="EMBL" id="MEC1180650.1"/>
    </source>
</evidence>
<keyword evidence="3" id="KW-1185">Reference proteome</keyword>
<protein>
    <recommendedName>
        <fullName evidence="4">DUF3667 domain-containing protein</fullName>
    </recommendedName>
</protein>
<gene>
    <name evidence="2" type="ORF">P9B03_19485</name>
</gene>
<sequence>MFDFKQLVMKPSEEKKEQQYRLLEKRLQKKRTPLLPIILPPVIVLLACLLFLTMPSQLNERTGVESNDLVQILGTLGEGNPSSIYRFDVKNITNSVLRDSFEQALREMQPIKLSQEPDITYTVQLTYENGVVEQYFIEWAENVHFGDMEGQWYVVENPDLYNTLAGLFFPITKRQFRNAWFILIILMCSLWILEKGVRPQGHDGKKLPLYSMKLQYVIDVVMMLIIVVPLVVVKNPFVFSCFAAVIISGGVKLWLEARFGGESWRYKIIVYRTCYLLIAFSYVIYMGAALNY</sequence>
<evidence type="ECO:0000256" key="1">
    <source>
        <dbReference type="SAM" id="Phobius"/>
    </source>
</evidence>
<keyword evidence="1" id="KW-0812">Transmembrane</keyword>
<evidence type="ECO:0000313" key="3">
    <source>
        <dbReference type="Proteomes" id="UP001344888"/>
    </source>
</evidence>
<dbReference type="EMBL" id="JARSFG010000037">
    <property type="protein sequence ID" value="MEC1180650.1"/>
    <property type="molecule type" value="Genomic_DNA"/>
</dbReference>
<keyword evidence="1" id="KW-0472">Membrane</keyword>
<feature type="transmembrane region" description="Helical" evidence="1">
    <location>
        <begin position="269"/>
        <end position="290"/>
    </location>
</feature>
<accession>A0AAW9NX46</accession>